<comment type="similarity">
    <text evidence="2">Belongs to the TonB family.</text>
</comment>
<protein>
    <recommendedName>
        <fullName evidence="11">TonB C-terminal domain-containing protein</fullName>
    </recommendedName>
</protein>
<dbReference type="EMBL" id="BRVP01000010">
    <property type="protein sequence ID" value="GLB52608.1"/>
    <property type="molecule type" value="Genomic_DNA"/>
</dbReference>
<comment type="subcellular location">
    <subcellularLocation>
        <location evidence="1">Cell inner membrane</location>
        <topology evidence="1">Single-pass membrane protein</topology>
        <orientation evidence="1">Periplasmic side</orientation>
    </subcellularLocation>
</comment>
<dbReference type="InterPro" id="IPR006260">
    <property type="entry name" value="TonB/TolA_C"/>
</dbReference>
<feature type="transmembrane region" description="Helical" evidence="10">
    <location>
        <begin position="34"/>
        <end position="51"/>
    </location>
</feature>
<dbReference type="InterPro" id="IPR037682">
    <property type="entry name" value="TonB_C"/>
</dbReference>
<evidence type="ECO:0000256" key="10">
    <source>
        <dbReference type="SAM" id="Phobius"/>
    </source>
</evidence>
<keyword evidence="7" id="KW-0653">Protein transport</keyword>
<keyword evidence="4" id="KW-1003">Cell membrane</keyword>
<keyword evidence="9 10" id="KW-0472">Membrane</keyword>
<gene>
    <name evidence="12" type="ORF">NBRC110019_16480</name>
</gene>
<dbReference type="GO" id="GO:0031992">
    <property type="term" value="F:energy transducer activity"/>
    <property type="evidence" value="ECO:0007669"/>
    <property type="project" value="TreeGrafter"/>
</dbReference>
<keyword evidence="5" id="KW-0997">Cell inner membrane</keyword>
<dbReference type="GO" id="GO:0015031">
    <property type="term" value="P:protein transport"/>
    <property type="evidence" value="ECO:0007669"/>
    <property type="project" value="UniProtKB-KW"/>
</dbReference>
<name>A0A9W6B4Q1_9FLAO</name>
<dbReference type="AlphaFoldDB" id="A0A9W6B4Q1"/>
<dbReference type="Pfam" id="PF05569">
    <property type="entry name" value="Peptidase_M56"/>
    <property type="match status" value="1"/>
</dbReference>
<evidence type="ECO:0000256" key="6">
    <source>
        <dbReference type="ARBA" id="ARBA00022692"/>
    </source>
</evidence>
<dbReference type="PANTHER" id="PTHR33446:SF2">
    <property type="entry name" value="PROTEIN TONB"/>
    <property type="match status" value="1"/>
</dbReference>
<proteinExistence type="inferred from homology"/>
<dbReference type="Gene3D" id="3.30.1150.10">
    <property type="match status" value="1"/>
</dbReference>
<keyword evidence="6 10" id="KW-0812">Transmembrane</keyword>
<comment type="caution">
    <text evidence="12">The sequence shown here is derived from an EMBL/GenBank/DDBJ whole genome shotgun (WGS) entry which is preliminary data.</text>
</comment>
<reference evidence="12" key="1">
    <citation type="submission" date="2022-07" db="EMBL/GenBank/DDBJ databases">
        <title>Taxonomy of Novel Oxalotrophic and Methylotrophic Bacteria.</title>
        <authorList>
            <person name="Sahin N."/>
            <person name="Tani A."/>
        </authorList>
    </citation>
    <scope>NUCLEOTIDE SEQUENCE</scope>
    <source>
        <strain evidence="12">AM327</strain>
    </source>
</reference>
<dbReference type="PROSITE" id="PS52015">
    <property type="entry name" value="TONB_CTD"/>
    <property type="match status" value="1"/>
</dbReference>
<dbReference type="Proteomes" id="UP001143545">
    <property type="component" value="Unassembled WGS sequence"/>
</dbReference>
<feature type="transmembrane region" description="Helical" evidence="10">
    <location>
        <begin position="97"/>
        <end position="115"/>
    </location>
</feature>
<evidence type="ECO:0000256" key="1">
    <source>
        <dbReference type="ARBA" id="ARBA00004383"/>
    </source>
</evidence>
<dbReference type="InterPro" id="IPR008756">
    <property type="entry name" value="Peptidase_M56"/>
</dbReference>
<dbReference type="SUPFAM" id="SSF74653">
    <property type="entry name" value="TolA/TonB C-terminal domain"/>
    <property type="match status" value="1"/>
</dbReference>
<keyword evidence="13" id="KW-1185">Reference proteome</keyword>
<dbReference type="Pfam" id="PF03544">
    <property type="entry name" value="TonB_C"/>
    <property type="match status" value="1"/>
</dbReference>
<feature type="domain" description="TonB C-terminal" evidence="11">
    <location>
        <begin position="396"/>
        <end position="486"/>
    </location>
</feature>
<evidence type="ECO:0000256" key="9">
    <source>
        <dbReference type="ARBA" id="ARBA00023136"/>
    </source>
</evidence>
<feature type="transmembrane region" description="Helical" evidence="10">
    <location>
        <begin position="269"/>
        <end position="287"/>
    </location>
</feature>
<evidence type="ECO:0000259" key="11">
    <source>
        <dbReference type="PROSITE" id="PS52015"/>
    </source>
</evidence>
<accession>A0A9W6B4Q1</accession>
<evidence type="ECO:0000256" key="4">
    <source>
        <dbReference type="ARBA" id="ARBA00022475"/>
    </source>
</evidence>
<dbReference type="GO" id="GO:0098797">
    <property type="term" value="C:plasma membrane protein complex"/>
    <property type="evidence" value="ECO:0007669"/>
    <property type="project" value="TreeGrafter"/>
</dbReference>
<dbReference type="PANTHER" id="PTHR33446">
    <property type="entry name" value="PROTEIN TONB-RELATED"/>
    <property type="match status" value="1"/>
</dbReference>
<evidence type="ECO:0000256" key="3">
    <source>
        <dbReference type="ARBA" id="ARBA00022448"/>
    </source>
</evidence>
<dbReference type="InterPro" id="IPR051045">
    <property type="entry name" value="TonB-dependent_transducer"/>
</dbReference>
<evidence type="ECO:0000256" key="2">
    <source>
        <dbReference type="ARBA" id="ARBA00006555"/>
    </source>
</evidence>
<dbReference type="GO" id="GO:0055085">
    <property type="term" value="P:transmembrane transport"/>
    <property type="evidence" value="ECO:0007669"/>
    <property type="project" value="InterPro"/>
</dbReference>
<feature type="transmembrane region" description="Helical" evidence="10">
    <location>
        <begin position="6"/>
        <end position="22"/>
    </location>
</feature>
<sequence length="486" mass="55861">MVQYIILVITCQVLFLALYDIVLKRATFFNQNRAYLLVTSFISFILPFIQIQRFSKLIPATLTIPNIVLDTNTGVTQLSEVTVTAHNTLSWYEHIHWLVWLFIIGVVVSITLFIIKLIKLYKIKHAGTSFSKQNYTEVIVPKSSLAFSFFKYMFLGDKVKQKPHDHIIAHEMVHIQQKHSVDLVYFEVLKVLLWFNPCIYMYQKRITELHEFIADDKTSVNGKKQQYQWLLQEAFQTENISFINQFFNHSLIKKRIVMLQKSKSKKADLLRYALMLPILIGITVYVSSCTKTEDYEIEAAQKTEVLEVVESTPVTLQVQSLYNLSNEETEAKNKLVKDLIEGYYSEITIIDASGNKFTINSSTIAKTEKTVDVPFTMVAEKPMFSGCESANYKSECFKEKLDEHVRNTFRYPADAQARKVQGRVYINFRINTDGSVTIIGIRGPDKSLEQEAQRIIEALPTFIPGKNISGEAVSVTFAYPIVFKLI</sequence>
<evidence type="ECO:0000256" key="8">
    <source>
        <dbReference type="ARBA" id="ARBA00022989"/>
    </source>
</evidence>
<keyword evidence="3" id="KW-0813">Transport</keyword>
<organism evidence="12 13">
    <name type="scientific">Neptunitalea chrysea</name>
    <dbReference type="NCBI Taxonomy" id="1647581"/>
    <lineage>
        <taxon>Bacteria</taxon>
        <taxon>Pseudomonadati</taxon>
        <taxon>Bacteroidota</taxon>
        <taxon>Flavobacteriia</taxon>
        <taxon>Flavobacteriales</taxon>
        <taxon>Flavobacteriaceae</taxon>
        <taxon>Neptunitalea</taxon>
    </lineage>
</organism>
<keyword evidence="8 10" id="KW-1133">Transmembrane helix</keyword>
<dbReference type="RefSeq" id="WP_281753997.1">
    <property type="nucleotide sequence ID" value="NZ_BRVP01000010.1"/>
</dbReference>
<evidence type="ECO:0000313" key="12">
    <source>
        <dbReference type="EMBL" id="GLB52608.1"/>
    </source>
</evidence>
<dbReference type="NCBIfam" id="TIGR01352">
    <property type="entry name" value="tonB_Cterm"/>
    <property type="match status" value="1"/>
</dbReference>
<evidence type="ECO:0000256" key="7">
    <source>
        <dbReference type="ARBA" id="ARBA00022927"/>
    </source>
</evidence>
<evidence type="ECO:0000313" key="13">
    <source>
        <dbReference type="Proteomes" id="UP001143545"/>
    </source>
</evidence>
<evidence type="ECO:0000256" key="5">
    <source>
        <dbReference type="ARBA" id="ARBA00022519"/>
    </source>
</evidence>